<reference evidence="2" key="1">
    <citation type="submission" date="2020-07" db="EMBL/GenBank/DDBJ databases">
        <title>Ethylene signaling mediates host invasion by parasitic plants.</title>
        <authorList>
            <person name="Yoshida S."/>
        </authorList>
    </citation>
    <scope>NUCLEOTIDE SEQUENCE</scope>
    <source>
        <strain evidence="2">Okayama</strain>
    </source>
</reference>
<dbReference type="Proteomes" id="UP000653305">
    <property type="component" value="Unassembled WGS sequence"/>
</dbReference>
<proteinExistence type="predicted"/>
<keyword evidence="3" id="KW-1185">Reference proteome</keyword>
<dbReference type="OrthoDB" id="1264317at2759"/>
<dbReference type="AlphaFoldDB" id="A0A830B608"/>
<sequence>MVVTGMSYPAFAFYRQDRKDYYSNPWRMKGCKLIEPYSGDDRYMEFTNVIGFQGKYYAISRQGSLALIEDEGNSGNFEITALGRHRVVPQCKVSRHFREYLLEYNGDIYLVFLLSRASINVVDDVEVFRLDRARLVWEKVDRLIGDAMFFVEDKCCLGISASLIGCSRGNCVYFTHDRADDTWFVFDMNTSSISTTSGPEIDLSDSE</sequence>
<dbReference type="InterPro" id="IPR005174">
    <property type="entry name" value="KIB1-4_b-propeller"/>
</dbReference>
<dbReference type="EMBL" id="BMAC01000010">
    <property type="protein sequence ID" value="GFP79575.1"/>
    <property type="molecule type" value="Genomic_DNA"/>
</dbReference>
<dbReference type="PANTHER" id="PTHR33127">
    <property type="entry name" value="TRANSMEMBRANE PROTEIN"/>
    <property type="match status" value="1"/>
</dbReference>
<protein>
    <recommendedName>
        <fullName evidence="1">KIB1-4 beta-propeller domain-containing protein</fullName>
    </recommendedName>
</protein>
<accession>A0A830B608</accession>
<comment type="caution">
    <text evidence="2">The sequence shown here is derived from an EMBL/GenBank/DDBJ whole genome shotgun (WGS) entry which is preliminary data.</text>
</comment>
<organism evidence="2 3">
    <name type="scientific">Phtheirospermum japonicum</name>
    <dbReference type="NCBI Taxonomy" id="374723"/>
    <lineage>
        <taxon>Eukaryota</taxon>
        <taxon>Viridiplantae</taxon>
        <taxon>Streptophyta</taxon>
        <taxon>Embryophyta</taxon>
        <taxon>Tracheophyta</taxon>
        <taxon>Spermatophyta</taxon>
        <taxon>Magnoliopsida</taxon>
        <taxon>eudicotyledons</taxon>
        <taxon>Gunneridae</taxon>
        <taxon>Pentapetalae</taxon>
        <taxon>asterids</taxon>
        <taxon>lamiids</taxon>
        <taxon>Lamiales</taxon>
        <taxon>Orobanchaceae</taxon>
        <taxon>Orobanchaceae incertae sedis</taxon>
        <taxon>Phtheirospermum</taxon>
    </lineage>
</organism>
<dbReference type="PANTHER" id="PTHR33127:SF69">
    <property type="entry name" value="OS09G0340800 PROTEIN"/>
    <property type="match status" value="1"/>
</dbReference>
<evidence type="ECO:0000259" key="1">
    <source>
        <dbReference type="Pfam" id="PF03478"/>
    </source>
</evidence>
<gene>
    <name evidence="2" type="ORF">PHJA_000101000</name>
</gene>
<evidence type="ECO:0000313" key="3">
    <source>
        <dbReference type="Proteomes" id="UP000653305"/>
    </source>
</evidence>
<feature type="domain" description="KIB1-4 beta-propeller" evidence="1">
    <location>
        <begin position="7"/>
        <end position="187"/>
    </location>
</feature>
<dbReference type="Pfam" id="PF03478">
    <property type="entry name" value="Beta-prop_KIB1-4"/>
    <property type="match status" value="1"/>
</dbReference>
<evidence type="ECO:0000313" key="2">
    <source>
        <dbReference type="EMBL" id="GFP79575.1"/>
    </source>
</evidence>
<name>A0A830B608_9LAMI</name>